<gene>
    <name evidence="2" type="ORF">DIABBA_LOCUS8593</name>
</gene>
<evidence type="ECO:0000313" key="2">
    <source>
        <dbReference type="EMBL" id="CAG9835400.1"/>
    </source>
</evidence>
<dbReference type="Proteomes" id="UP001153709">
    <property type="component" value="Chromosome 5"/>
</dbReference>
<dbReference type="OrthoDB" id="10254663at2759"/>
<reference evidence="2" key="1">
    <citation type="submission" date="2022-01" db="EMBL/GenBank/DDBJ databases">
        <authorList>
            <person name="King R."/>
        </authorList>
    </citation>
    <scope>NUCLEOTIDE SEQUENCE</scope>
</reference>
<name>A0A9N9T4L8_DIABA</name>
<organism evidence="2 3">
    <name type="scientific">Diabrotica balteata</name>
    <name type="common">Banded cucumber beetle</name>
    <dbReference type="NCBI Taxonomy" id="107213"/>
    <lineage>
        <taxon>Eukaryota</taxon>
        <taxon>Metazoa</taxon>
        <taxon>Ecdysozoa</taxon>
        <taxon>Arthropoda</taxon>
        <taxon>Hexapoda</taxon>
        <taxon>Insecta</taxon>
        <taxon>Pterygota</taxon>
        <taxon>Neoptera</taxon>
        <taxon>Endopterygota</taxon>
        <taxon>Coleoptera</taxon>
        <taxon>Polyphaga</taxon>
        <taxon>Cucujiformia</taxon>
        <taxon>Chrysomeloidea</taxon>
        <taxon>Chrysomelidae</taxon>
        <taxon>Galerucinae</taxon>
        <taxon>Diabroticina</taxon>
        <taxon>Diabroticites</taxon>
        <taxon>Diabrotica</taxon>
    </lineage>
</organism>
<evidence type="ECO:0000256" key="1">
    <source>
        <dbReference type="SAM" id="Coils"/>
    </source>
</evidence>
<sequence length="151" mass="17311">MEIDRLLRLLDEQKRKIAELDSDVIASKFVSSNLRSSLDVENLQKQRSQISDSYAHTEKNIGHKNVQQTFRKALSGSAKLDSVANEAKESLDQIKSSPPGLQYDHKMGSKCWYEVGGCIKWMREPLEKDMTLRQEQASQQIESLRKLKELC</sequence>
<dbReference type="AlphaFoldDB" id="A0A9N9T4L8"/>
<dbReference type="EMBL" id="OU898280">
    <property type="protein sequence ID" value="CAG9835400.1"/>
    <property type="molecule type" value="Genomic_DNA"/>
</dbReference>
<evidence type="ECO:0000313" key="3">
    <source>
        <dbReference type="Proteomes" id="UP001153709"/>
    </source>
</evidence>
<keyword evidence="1" id="KW-0175">Coiled coil</keyword>
<accession>A0A9N9T4L8</accession>
<protein>
    <submittedName>
        <fullName evidence="2">Uncharacterized protein</fullName>
    </submittedName>
</protein>
<proteinExistence type="predicted"/>
<keyword evidence="3" id="KW-1185">Reference proteome</keyword>
<feature type="coiled-coil region" evidence="1">
    <location>
        <begin position="3"/>
        <end position="60"/>
    </location>
</feature>